<dbReference type="InterPro" id="IPR051396">
    <property type="entry name" value="Bact_Antivir_Def_Nuclease"/>
</dbReference>
<dbReference type="PANTHER" id="PTHR43581:SF4">
    <property type="entry name" value="ATP_GTP PHOSPHATASE"/>
    <property type="match status" value="1"/>
</dbReference>
<evidence type="ECO:0000313" key="4">
    <source>
        <dbReference type="Proteomes" id="UP000537729"/>
    </source>
</evidence>
<dbReference type="InterPro" id="IPR034139">
    <property type="entry name" value="TOPRIM_OLD"/>
</dbReference>
<evidence type="ECO:0000259" key="2">
    <source>
        <dbReference type="Pfam" id="PF20469"/>
    </source>
</evidence>
<dbReference type="InterPro" id="IPR027417">
    <property type="entry name" value="P-loop_NTPase"/>
</dbReference>
<accession>A0A7Y1A998</accession>
<feature type="domain" description="OLD protein-like TOPRIM" evidence="2">
    <location>
        <begin position="442"/>
        <end position="509"/>
    </location>
</feature>
<dbReference type="Pfam" id="PF20469">
    <property type="entry name" value="OLD-like_TOPRIM"/>
    <property type="match status" value="1"/>
</dbReference>
<dbReference type="PANTHER" id="PTHR43581">
    <property type="entry name" value="ATP/GTP PHOSPHATASE"/>
    <property type="match status" value="1"/>
</dbReference>
<dbReference type="InterPro" id="IPR041685">
    <property type="entry name" value="AAA_GajA/Old/RecF-like"/>
</dbReference>
<dbReference type="EMBL" id="JAAQWG010000039">
    <property type="protein sequence ID" value="NMY11442.1"/>
    <property type="molecule type" value="Genomic_DNA"/>
</dbReference>
<feature type="domain" description="Endonuclease GajA/Old nuclease/RecF-like AAA" evidence="1">
    <location>
        <begin position="1"/>
        <end position="394"/>
    </location>
</feature>
<dbReference type="Pfam" id="PF13175">
    <property type="entry name" value="AAA_15"/>
    <property type="match status" value="1"/>
</dbReference>
<organism evidence="3 4">
    <name type="scientific">Pseudomonas veronii</name>
    <dbReference type="NCBI Taxonomy" id="76761"/>
    <lineage>
        <taxon>Bacteria</taxon>
        <taxon>Pseudomonadati</taxon>
        <taxon>Pseudomonadota</taxon>
        <taxon>Gammaproteobacteria</taxon>
        <taxon>Pseudomonadales</taxon>
        <taxon>Pseudomonadaceae</taxon>
        <taxon>Pseudomonas</taxon>
    </lineage>
</organism>
<dbReference type="CDD" id="cd01026">
    <property type="entry name" value="TOPRIM_OLD"/>
    <property type="match status" value="1"/>
</dbReference>
<reference evidence="3 4" key="1">
    <citation type="journal article" date="2020" name="Front. Microbiol.">
        <title>Genetic Organization of the aprX-lipA2 Operon Affects the Proteolytic Potential of Pseudomonas Species in Milk.</title>
        <authorList>
            <person name="Maier C."/>
            <person name="Huptas C."/>
            <person name="von Neubeck M."/>
            <person name="Scherer S."/>
            <person name="Wenning M."/>
            <person name="Lucking G."/>
        </authorList>
    </citation>
    <scope>NUCLEOTIDE SEQUENCE [LARGE SCALE GENOMIC DNA]</scope>
    <source>
        <strain evidence="3 4">DSM 16272</strain>
    </source>
</reference>
<comment type="caution">
    <text evidence="3">The sequence shown here is derived from an EMBL/GenBank/DDBJ whole genome shotgun (WGS) entry which is preliminary data.</text>
</comment>
<gene>
    <name evidence="3" type="ORF">HBO38_23840</name>
</gene>
<dbReference type="Gene3D" id="3.40.50.300">
    <property type="entry name" value="P-loop containing nucleotide triphosphate hydrolases"/>
    <property type="match status" value="1"/>
</dbReference>
<name>A0A7Y1A998_PSEVE</name>
<proteinExistence type="predicted"/>
<evidence type="ECO:0000259" key="1">
    <source>
        <dbReference type="Pfam" id="PF13175"/>
    </source>
</evidence>
<dbReference type="Proteomes" id="UP000537729">
    <property type="component" value="Unassembled WGS sequence"/>
</dbReference>
<dbReference type="AlphaFoldDB" id="A0A7Y1A998"/>
<dbReference type="RefSeq" id="WP_169885249.1">
    <property type="nucleotide sequence ID" value="NZ_JAAQWG010000039.1"/>
</dbReference>
<dbReference type="SUPFAM" id="SSF52540">
    <property type="entry name" value="P-loop containing nucleoside triphosphate hydrolases"/>
    <property type="match status" value="1"/>
</dbReference>
<sequence>MHITEIGIRNFRNFESAKFKFTKNTVNTLIGENASGKTNLFYAMRLVLDENLPLSARQLTNSDFYRGIGSPNGHWIIIAFKFAGLGSSDEDLVLANHSLLSGHDDLEGTYTFIYRPKKSVRTRLYEITKDNLDPDIRKEKATDYLKSISIDREYYEIAAFTRTTVDMSSNQIYNNFAGNFEESIFPNPEDEDSTLIGNTRPPHFSLIKEISCTYVKALRNVVADMKYANSNPLVKLLSKQSKIIADSHLITTKVKDINTTISELAEIKTLSAKIKNTLLSAVGHTYSPTLEISSNLPEDFEELIKSLGLLVEDSSGYLGSGRLEDLSLGGANLIYLALKLYEYEAQVDSNDKIAHFLLIEEPEAHIHTHVKKTLFSNVSHINTQVFISTHSSQISSVSQISAVNVLARKRSKSEVYQPANGLNTRDLARIERYLDAVRSTLLFAKGVMLVEGEAEQILIPTLIKKVTGISLDELGISLVSMGGTVFKHISDLFHQDRLRTYCAILTDRDEAYLTAPTVFANKKDVDHLIAADRDGLQRKNELDAYITGNSYTRAFYAQNTFETELLNTARMYNHNTDLFRSTLPLIYERQSFITAYEKHFTSADESERNHYVLKLANKVGKGWFALLLSEKSHSCLYIPTYILNALSHVLKGHATEEIWKKMFSYRLQFYKTGNTLENYEKHCTSKGVLTQHGTAETFAEFFTNDPVAILIRGSN</sequence>
<protein>
    <submittedName>
        <fullName evidence="3">AAA family ATPase</fullName>
    </submittedName>
</protein>
<evidence type="ECO:0000313" key="3">
    <source>
        <dbReference type="EMBL" id="NMY11442.1"/>
    </source>
</evidence>